<feature type="transmembrane region" description="Helical" evidence="2">
    <location>
        <begin position="87"/>
        <end position="107"/>
    </location>
</feature>
<gene>
    <name evidence="3" type="ORF">I206_06242</name>
    <name evidence="4" type="ORF">I206_101786</name>
</gene>
<sequence>MISLAIFTHLLCVLGAYIACYRSIKTYIVILSLRNYAEANPTATPLPIEEDEKADHDQNNIESAIGSTDTAEPRKAWWRRIVDSNGFIITVFLSLSAGLAIFLVYGVPKITSKFIRDNIWTLMAGYSVYGNIFSTLQCILPRPRIDKLIILKDNTEKTKYKYESKQIYQNQSSISLDNDYETGLPIPEIPFYTNLNFLRIVSVLITTAILTSGYFGSLWLSSLVALSQVIISAGMIFLIKISIRFVLILLIGMISIGAVAIPMLNHFLPNNNKGAPEQKDPLAPPWALNVFMMYNVGMGMMLPAILLAATHRFEYLNSSTYALNEPTAKNGEIHAPLSGNHVPRFKKPITSVGFVSYIASTVFFHVTASYTFGEKGYIDSMVLMGIMFYALPITTLGMFLTASWNGNLRQWLDHRDQWLPQLNPEHVEQLRSKSYRVTEKEEMRRIDDDLMSFQDEKREPLQSDSDRF</sequence>
<keyword evidence="2" id="KW-0472">Membrane</keyword>
<organism evidence="3">
    <name type="scientific">Kwoniella pini CBS 10737</name>
    <dbReference type="NCBI Taxonomy" id="1296096"/>
    <lineage>
        <taxon>Eukaryota</taxon>
        <taxon>Fungi</taxon>
        <taxon>Dikarya</taxon>
        <taxon>Basidiomycota</taxon>
        <taxon>Agaricomycotina</taxon>
        <taxon>Tremellomycetes</taxon>
        <taxon>Tremellales</taxon>
        <taxon>Cryptococcaceae</taxon>
        <taxon>Kwoniella</taxon>
    </lineage>
</organism>
<feature type="transmembrane region" description="Helical" evidence="2">
    <location>
        <begin position="246"/>
        <end position="268"/>
    </location>
</feature>
<dbReference type="KEGG" id="kpin:30174611"/>
<dbReference type="RefSeq" id="XP_019008565.1">
    <property type="nucleotide sequence ID" value="XM_019157952.1"/>
</dbReference>
<reference evidence="3" key="1">
    <citation type="submission" date="2013-07" db="EMBL/GenBank/DDBJ databases">
        <title>The Genome Sequence of Cryptococcus pinus CBS10737.</title>
        <authorList>
            <consortium name="The Broad Institute Genome Sequencing Platform"/>
            <person name="Cuomo C."/>
            <person name="Litvintseva A."/>
            <person name="Chen Y."/>
            <person name="Heitman J."/>
            <person name="Sun S."/>
            <person name="Springer D."/>
            <person name="Dromer F."/>
            <person name="Young S.K."/>
            <person name="Zeng Q."/>
            <person name="Gargeya S."/>
            <person name="Fitzgerald M."/>
            <person name="Abouelleil A."/>
            <person name="Alvarado L."/>
            <person name="Berlin A.M."/>
            <person name="Chapman S.B."/>
            <person name="Dewar J."/>
            <person name="Goldberg J."/>
            <person name="Griggs A."/>
            <person name="Gujja S."/>
            <person name="Hansen M."/>
            <person name="Howarth C."/>
            <person name="Imamovic A."/>
            <person name="Larimer J."/>
            <person name="McCowan C."/>
            <person name="Murphy C."/>
            <person name="Pearson M."/>
            <person name="Priest M."/>
            <person name="Roberts A."/>
            <person name="Saif S."/>
            <person name="Shea T."/>
            <person name="Sykes S."/>
            <person name="Wortman J."/>
            <person name="Nusbaum C."/>
            <person name="Birren B."/>
        </authorList>
    </citation>
    <scope>NUCLEOTIDE SEQUENCE [LARGE SCALE GENOMIC DNA]</scope>
    <source>
        <strain evidence="3">CBS 10737</strain>
    </source>
</reference>
<name>A0A1B9HVQ8_9TREE</name>
<evidence type="ECO:0000313" key="4">
    <source>
        <dbReference type="EMBL" id="WWC67869.1"/>
    </source>
</evidence>
<reference evidence="4" key="2">
    <citation type="submission" date="2013-07" db="EMBL/GenBank/DDBJ databases">
        <authorList>
            <consortium name="The Broad Institute Genome Sequencing Platform"/>
            <person name="Cuomo C."/>
            <person name="Litvintseva A."/>
            <person name="Chen Y."/>
            <person name="Heitman J."/>
            <person name="Sun S."/>
            <person name="Springer D."/>
            <person name="Dromer F."/>
            <person name="Young S.K."/>
            <person name="Zeng Q."/>
            <person name="Gargeya S."/>
            <person name="Fitzgerald M."/>
            <person name="Abouelleil A."/>
            <person name="Alvarado L."/>
            <person name="Berlin A.M."/>
            <person name="Chapman S.B."/>
            <person name="Dewar J."/>
            <person name="Goldberg J."/>
            <person name="Griggs A."/>
            <person name="Gujja S."/>
            <person name="Hansen M."/>
            <person name="Howarth C."/>
            <person name="Imamovic A."/>
            <person name="Larimer J."/>
            <person name="McCowan C."/>
            <person name="Murphy C."/>
            <person name="Pearson M."/>
            <person name="Priest M."/>
            <person name="Roberts A."/>
            <person name="Saif S."/>
            <person name="Shea T."/>
            <person name="Sykes S."/>
            <person name="Wortman J."/>
            <person name="Nusbaum C."/>
            <person name="Birren B."/>
        </authorList>
    </citation>
    <scope>NUCLEOTIDE SEQUENCE</scope>
    <source>
        <strain evidence="4">CBS 10737</strain>
    </source>
</reference>
<feature type="transmembrane region" description="Helical" evidence="2">
    <location>
        <begin position="354"/>
        <end position="372"/>
    </location>
</feature>
<feature type="transmembrane region" description="Helical" evidence="2">
    <location>
        <begin position="197"/>
        <end position="215"/>
    </location>
</feature>
<dbReference type="AlphaFoldDB" id="A0A1B9HVQ8"/>
<reference evidence="3" key="3">
    <citation type="submission" date="2016-07" db="EMBL/GenBank/DDBJ databases">
        <title>Evolution of pathogenesis and genome organization in the Tremellales.</title>
        <authorList>
            <person name="Cuomo C."/>
            <person name="Litvintseva A."/>
            <person name="Heitman J."/>
            <person name="Chen Y."/>
            <person name="Sun S."/>
            <person name="Springer D."/>
            <person name="Dromer F."/>
            <person name="Young S."/>
            <person name="Zeng Q."/>
            <person name="Chapman S."/>
            <person name="Gujja S."/>
            <person name="Saif S."/>
            <person name="Birren B."/>
        </authorList>
    </citation>
    <scope>NUCLEOTIDE SEQUENCE</scope>
    <source>
        <strain evidence="3">CBS 10737</strain>
    </source>
</reference>
<feature type="transmembrane region" description="Helical" evidence="2">
    <location>
        <begin position="119"/>
        <end position="140"/>
    </location>
</feature>
<dbReference type="GeneID" id="30174611"/>
<reference evidence="4" key="4">
    <citation type="submission" date="2024-02" db="EMBL/GenBank/DDBJ databases">
        <title>Comparative genomics of Cryptococcus and Kwoniella reveals pathogenesis evolution and contrasting modes of karyotype evolution via chromosome fusion or intercentromeric recombination.</title>
        <authorList>
            <person name="Coelho M.A."/>
            <person name="David-Palma M."/>
            <person name="Shea T."/>
            <person name="Bowers K."/>
            <person name="McGinley-Smith S."/>
            <person name="Mohammad A.W."/>
            <person name="Gnirke A."/>
            <person name="Yurkov A.M."/>
            <person name="Nowrousian M."/>
            <person name="Sun S."/>
            <person name="Cuomo C.A."/>
            <person name="Heitman J."/>
        </authorList>
    </citation>
    <scope>NUCLEOTIDE SEQUENCE</scope>
    <source>
        <strain evidence="4">CBS 10737</strain>
    </source>
</reference>
<dbReference type="Proteomes" id="UP000094020">
    <property type="component" value="Chromosome 2"/>
</dbReference>
<evidence type="ECO:0000313" key="3">
    <source>
        <dbReference type="EMBL" id="OCF47346.1"/>
    </source>
</evidence>
<dbReference type="OrthoDB" id="2564207at2759"/>
<evidence type="ECO:0000256" key="2">
    <source>
        <dbReference type="SAM" id="Phobius"/>
    </source>
</evidence>
<feature type="region of interest" description="Disordered" evidence="1">
    <location>
        <begin position="447"/>
        <end position="468"/>
    </location>
</feature>
<proteinExistence type="predicted"/>
<keyword evidence="5" id="KW-1185">Reference proteome</keyword>
<keyword evidence="2" id="KW-0812">Transmembrane</keyword>
<feature type="transmembrane region" description="Helical" evidence="2">
    <location>
        <begin position="378"/>
        <end position="400"/>
    </location>
</feature>
<evidence type="ECO:0000256" key="1">
    <source>
        <dbReference type="SAM" id="MobiDB-lite"/>
    </source>
</evidence>
<evidence type="ECO:0000313" key="5">
    <source>
        <dbReference type="Proteomes" id="UP000094020"/>
    </source>
</evidence>
<accession>A0A1B9HVQ8</accession>
<protein>
    <submittedName>
        <fullName evidence="3">Uncharacterized protein</fullName>
    </submittedName>
</protein>
<feature type="transmembrane region" description="Helical" evidence="2">
    <location>
        <begin position="288"/>
        <end position="309"/>
    </location>
</feature>
<dbReference type="EMBL" id="CP144520">
    <property type="protein sequence ID" value="WWC67869.1"/>
    <property type="molecule type" value="Genomic_DNA"/>
</dbReference>
<dbReference type="EMBL" id="KV700116">
    <property type="protein sequence ID" value="OCF47346.1"/>
    <property type="molecule type" value="Genomic_DNA"/>
</dbReference>
<feature type="transmembrane region" description="Helical" evidence="2">
    <location>
        <begin position="6"/>
        <end position="24"/>
    </location>
</feature>
<feature type="transmembrane region" description="Helical" evidence="2">
    <location>
        <begin position="221"/>
        <end position="239"/>
    </location>
</feature>
<keyword evidence="2" id="KW-1133">Transmembrane helix</keyword>